<evidence type="ECO:0000259" key="14">
    <source>
        <dbReference type="Pfam" id="PF02464"/>
    </source>
</evidence>
<dbReference type="InterPro" id="IPR048254">
    <property type="entry name" value="CDP_ALCOHOL_P_TRANSF_CS"/>
</dbReference>
<evidence type="ECO:0000313" key="15">
    <source>
        <dbReference type="EMBL" id="ROT88675.1"/>
    </source>
</evidence>
<evidence type="ECO:0000256" key="10">
    <source>
        <dbReference type="ARBA" id="ARBA00023264"/>
    </source>
</evidence>
<feature type="transmembrane region" description="Helical" evidence="13">
    <location>
        <begin position="97"/>
        <end position="120"/>
    </location>
</feature>
<evidence type="ECO:0000256" key="3">
    <source>
        <dbReference type="ARBA" id="ARBA00022516"/>
    </source>
</evidence>
<evidence type="ECO:0000256" key="4">
    <source>
        <dbReference type="ARBA" id="ARBA00022679"/>
    </source>
</evidence>
<organism evidence="15 16">
    <name type="scientific">Gordonibacter urolithinfaciens</name>
    <dbReference type="NCBI Taxonomy" id="1335613"/>
    <lineage>
        <taxon>Bacteria</taxon>
        <taxon>Bacillati</taxon>
        <taxon>Actinomycetota</taxon>
        <taxon>Coriobacteriia</taxon>
        <taxon>Eggerthellales</taxon>
        <taxon>Eggerthellaceae</taxon>
        <taxon>Gordonibacter</taxon>
    </lineage>
</organism>
<dbReference type="InterPro" id="IPR008136">
    <property type="entry name" value="CinA_C"/>
</dbReference>
<keyword evidence="9" id="KW-0594">Phospholipid biosynthesis</keyword>
<sequence>MAPTDQARPASTDKLWTPANIVTLARICLVPVFVVVLISPWPQWLGLPQVADDAKSLIAAGIFILISCTDWLDGYLARSRGEVTDFGKFMDPLADKILVAAALLALIELGSLPSWVALVILAREFIVSGVRMVAASEGVVIAASWYGKFKTVFQMVAIVLFCVKDSYMVGSLNAAFNDWLWVLSWGVMIVALVLTVVSMLDYIAKARHLIGFGRKPKDAPAGDSGNGAPADGPVPLEGAAVAGAAGKSRPITDAEAASIEPEALDALARRVLGSARRAGVRLGTAESLTGGLIAAVLTGVPGSSETVRGGVVSYVDDVKHEVLGVPRETLERHGAVSAETARAMAQGARRDLDADVAVSVTGIAGPGGAEPGKPVGTVWIGLADAEGAEARLHEFPGDRGQVRLLTVRAALERLEEALEGAGK</sequence>
<dbReference type="GO" id="GO:0046474">
    <property type="term" value="P:glycerophospholipid biosynthetic process"/>
    <property type="evidence" value="ECO:0007669"/>
    <property type="project" value="TreeGrafter"/>
</dbReference>
<dbReference type="NCBIfam" id="TIGR00560">
    <property type="entry name" value="pgsA"/>
    <property type="match status" value="1"/>
</dbReference>
<keyword evidence="3" id="KW-0444">Lipid biosynthesis</keyword>
<evidence type="ECO:0000256" key="13">
    <source>
        <dbReference type="SAM" id="Phobius"/>
    </source>
</evidence>
<evidence type="ECO:0000256" key="2">
    <source>
        <dbReference type="ARBA" id="ARBA00010441"/>
    </source>
</evidence>
<comment type="caution">
    <text evidence="15">The sequence shown here is derived from an EMBL/GenBank/DDBJ whole genome shotgun (WGS) entry which is preliminary data.</text>
</comment>
<feature type="transmembrane region" description="Helical" evidence="13">
    <location>
        <begin position="182"/>
        <end position="204"/>
    </location>
</feature>
<dbReference type="GO" id="GO:0016020">
    <property type="term" value="C:membrane"/>
    <property type="evidence" value="ECO:0007669"/>
    <property type="project" value="UniProtKB-SubCell"/>
</dbReference>
<dbReference type="PROSITE" id="PS00379">
    <property type="entry name" value="CDP_ALCOHOL_P_TRANSF"/>
    <property type="match status" value="1"/>
</dbReference>
<dbReference type="InterPro" id="IPR004570">
    <property type="entry name" value="Phosphatidylglycerol_P_synth"/>
</dbReference>
<feature type="transmembrane region" description="Helical" evidence="13">
    <location>
        <begin position="21"/>
        <end position="44"/>
    </location>
</feature>
<dbReference type="InterPro" id="IPR043130">
    <property type="entry name" value="CDP-OH_PTrfase_TM_dom"/>
</dbReference>
<evidence type="ECO:0000313" key="16">
    <source>
        <dbReference type="Proteomes" id="UP000285258"/>
    </source>
</evidence>
<evidence type="ECO:0000256" key="11">
    <source>
        <dbReference type="NCBIfam" id="TIGR00560"/>
    </source>
</evidence>
<keyword evidence="5 13" id="KW-0812">Transmembrane</keyword>
<dbReference type="Pfam" id="PF02464">
    <property type="entry name" value="CinA"/>
    <property type="match status" value="1"/>
</dbReference>
<dbReference type="SUPFAM" id="SSF142433">
    <property type="entry name" value="CinA-like"/>
    <property type="match status" value="1"/>
</dbReference>
<keyword evidence="6 13" id="KW-1133">Transmembrane helix</keyword>
<dbReference type="EMBL" id="QIBW01000015">
    <property type="protein sequence ID" value="ROT88675.1"/>
    <property type="molecule type" value="Genomic_DNA"/>
</dbReference>
<name>A0A423UIB2_9ACTN</name>
<dbReference type="InterPro" id="IPR000462">
    <property type="entry name" value="CDP-OH_P_trans"/>
</dbReference>
<comment type="similarity">
    <text evidence="2 12">Belongs to the CDP-alcohol phosphatidyltransferase class-I family.</text>
</comment>
<dbReference type="AlphaFoldDB" id="A0A423UIB2"/>
<dbReference type="InterPro" id="IPR036653">
    <property type="entry name" value="CinA-like_C"/>
</dbReference>
<keyword evidence="4 12" id="KW-0808">Transferase</keyword>
<evidence type="ECO:0000256" key="7">
    <source>
        <dbReference type="ARBA" id="ARBA00023098"/>
    </source>
</evidence>
<evidence type="ECO:0000256" key="1">
    <source>
        <dbReference type="ARBA" id="ARBA00004141"/>
    </source>
</evidence>
<dbReference type="NCBIfam" id="TIGR00199">
    <property type="entry name" value="PncC_domain"/>
    <property type="match status" value="1"/>
</dbReference>
<dbReference type="InterPro" id="IPR050324">
    <property type="entry name" value="CDP-alcohol_PTase-I"/>
</dbReference>
<keyword evidence="10" id="KW-1208">Phospholipid metabolism</keyword>
<dbReference type="Gene3D" id="1.20.120.1760">
    <property type="match status" value="1"/>
</dbReference>
<dbReference type="Proteomes" id="UP000285258">
    <property type="component" value="Unassembled WGS sequence"/>
</dbReference>
<dbReference type="EC" id="2.7.8.5" evidence="11"/>
<evidence type="ECO:0000256" key="9">
    <source>
        <dbReference type="ARBA" id="ARBA00023209"/>
    </source>
</evidence>
<evidence type="ECO:0000256" key="8">
    <source>
        <dbReference type="ARBA" id="ARBA00023136"/>
    </source>
</evidence>
<keyword evidence="7" id="KW-0443">Lipid metabolism</keyword>
<evidence type="ECO:0000256" key="6">
    <source>
        <dbReference type="ARBA" id="ARBA00022989"/>
    </source>
</evidence>
<dbReference type="GO" id="GO:0008444">
    <property type="term" value="F:CDP-diacylglycerol-glycerol-3-phosphate 3-phosphatidyltransferase activity"/>
    <property type="evidence" value="ECO:0007669"/>
    <property type="project" value="UniProtKB-UniRule"/>
</dbReference>
<reference evidence="16" key="1">
    <citation type="submission" date="2018-05" db="EMBL/GenBank/DDBJ databases">
        <title>Genome Sequencing of selected type strains of the family Eggerthellaceae.</title>
        <authorList>
            <person name="Danylec N."/>
            <person name="Stoll D.A."/>
            <person name="Doetsch A."/>
            <person name="Huch M."/>
        </authorList>
    </citation>
    <scope>NUCLEOTIDE SEQUENCE [LARGE SCALE GENOMIC DNA]</scope>
    <source>
        <strain evidence="16">DSM 27213</strain>
    </source>
</reference>
<dbReference type="RefSeq" id="WP_096226531.1">
    <property type="nucleotide sequence ID" value="NZ_CP168029.1"/>
</dbReference>
<proteinExistence type="inferred from homology"/>
<dbReference type="PANTHER" id="PTHR14269">
    <property type="entry name" value="CDP-DIACYLGLYCEROL--GLYCEROL-3-PHOSPHATE 3-PHOSPHATIDYLTRANSFERASE-RELATED"/>
    <property type="match status" value="1"/>
</dbReference>
<dbReference type="UniPathway" id="UPA00085"/>
<protein>
    <recommendedName>
        <fullName evidence="11">CDP-diacylglycerol--glycerol-3-phosphate 3-phosphatidyltransferase</fullName>
        <ecNumber evidence="11">2.7.8.5</ecNumber>
    </recommendedName>
</protein>
<evidence type="ECO:0000256" key="12">
    <source>
        <dbReference type="RuleBase" id="RU003750"/>
    </source>
</evidence>
<evidence type="ECO:0000256" key="5">
    <source>
        <dbReference type="ARBA" id="ARBA00022692"/>
    </source>
</evidence>
<gene>
    <name evidence="15" type="primary">pgsA</name>
    <name evidence="15" type="ORF">DMP12_11470</name>
</gene>
<feature type="transmembrane region" description="Helical" evidence="13">
    <location>
        <begin position="56"/>
        <end position="76"/>
    </location>
</feature>
<comment type="subcellular location">
    <subcellularLocation>
        <location evidence="1">Membrane</location>
        <topology evidence="1">Multi-pass membrane protein</topology>
    </subcellularLocation>
</comment>
<dbReference type="Pfam" id="PF01066">
    <property type="entry name" value="CDP-OH_P_transf"/>
    <property type="match status" value="1"/>
</dbReference>
<feature type="domain" description="CinA C-terminal" evidence="14">
    <location>
        <begin position="266"/>
        <end position="417"/>
    </location>
</feature>
<dbReference type="PANTHER" id="PTHR14269:SF62">
    <property type="entry name" value="CDP-DIACYLGLYCEROL--GLYCEROL-3-PHOSPHATE 3-PHOSPHATIDYLTRANSFERASE 1, CHLOROPLASTIC"/>
    <property type="match status" value="1"/>
</dbReference>
<keyword evidence="8 13" id="KW-0472">Membrane</keyword>
<accession>A0A423UIB2</accession>
<dbReference type="Gene3D" id="3.90.950.20">
    <property type="entry name" value="CinA-like"/>
    <property type="match status" value="1"/>
</dbReference>